<dbReference type="Pfam" id="PF01098">
    <property type="entry name" value="FTSW_RODA_SPOVE"/>
    <property type="match status" value="1"/>
</dbReference>
<feature type="transmembrane region" description="Helical" evidence="6">
    <location>
        <begin position="199"/>
        <end position="217"/>
    </location>
</feature>
<protein>
    <submittedName>
        <fullName evidence="8">Rod shape-determining protein RodA</fullName>
    </submittedName>
</protein>
<dbReference type="KEGG" id="ebz:J7S26_02560"/>
<dbReference type="Proteomes" id="UP000636394">
    <property type="component" value="Unassembled WGS sequence"/>
</dbReference>
<feature type="transmembrane region" description="Helical" evidence="6">
    <location>
        <begin position="57"/>
        <end position="77"/>
    </location>
</feature>
<sequence>MTSLPQISSLKSAPGASRRGRERRFGWINLPFVVVVAALVSYGLVVVYSAVSVDPDYSFSRQLAGVAAGVVLMAAVWRLDYRRLAEFTNVFLVINVVLILSPHIPGLGTDAGMGAKSWINVGMQIQPGEFAKITVILLDASVVSRYGGKLEDAGEYRKALAYILVPFACIMTQPDLGTGLVYLFIGAVALVMGGARPKYLLITLVAGIVAIACVFAVDDAIKNSTGEYKLLKQYQRNRLFVFLNQDSADLSSEGYNLKQAQIAIGSGGLFGKGLFQGTQHSLGLLPEAPTDFIFCVLAEELGFVGALVLLALYVALILISFRIAMASNDLFGMVIVMCIVGMWLFQILENIGMDCGLMPITGIPLPFVSYGSSFMVVNFVLLGLIGSVWSHNATMKR</sequence>
<keyword evidence="2 6" id="KW-0812">Transmembrane</keyword>
<dbReference type="PANTHER" id="PTHR30474">
    <property type="entry name" value="CELL CYCLE PROTEIN"/>
    <property type="match status" value="1"/>
</dbReference>
<dbReference type="AlphaFoldDB" id="A0A9E6SUS6"/>
<keyword evidence="3" id="KW-0133">Cell shape</keyword>
<evidence type="ECO:0000256" key="2">
    <source>
        <dbReference type="ARBA" id="ARBA00022692"/>
    </source>
</evidence>
<evidence type="ECO:0000313" key="9">
    <source>
        <dbReference type="Proteomes" id="UP000636394"/>
    </source>
</evidence>
<keyword evidence="5 6" id="KW-0472">Membrane</keyword>
<evidence type="ECO:0000256" key="5">
    <source>
        <dbReference type="ARBA" id="ARBA00023136"/>
    </source>
</evidence>
<organism evidence="8 10">
    <name type="scientific">Xiamenia xianingshaonis</name>
    <dbReference type="NCBI Taxonomy" id="2682776"/>
    <lineage>
        <taxon>Bacteria</taxon>
        <taxon>Bacillati</taxon>
        <taxon>Actinomycetota</taxon>
        <taxon>Coriobacteriia</taxon>
        <taxon>Eggerthellales</taxon>
        <taxon>Eggerthellaceae</taxon>
        <taxon>Xiamenia</taxon>
    </lineage>
</organism>
<evidence type="ECO:0000313" key="8">
    <source>
        <dbReference type="EMBL" id="QTU84816.1"/>
    </source>
</evidence>
<dbReference type="GO" id="GO:0008360">
    <property type="term" value="P:regulation of cell shape"/>
    <property type="evidence" value="ECO:0007669"/>
    <property type="project" value="UniProtKB-KW"/>
</dbReference>
<name>A0A9E6SUS6_9ACTN</name>
<accession>A0A9E6SUS6</accession>
<reference evidence="7 9" key="1">
    <citation type="submission" date="2019-11" db="EMBL/GenBank/DDBJ databases">
        <title>Eggerthellaceae novel genus isolated from the rectal contents of marmort.</title>
        <authorList>
            <person name="Zhang G."/>
        </authorList>
    </citation>
    <scope>NUCLEOTIDE SEQUENCE [LARGE SCALE GENOMIC DNA]</scope>
    <source>
        <strain evidence="9">zg-886</strain>
        <strain evidence="7">Zg-886</strain>
    </source>
</reference>
<feature type="transmembrane region" description="Helical" evidence="6">
    <location>
        <begin position="27"/>
        <end position="51"/>
    </location>
</feature>
<feature type="transmembrane region" description="Helical" evidence="6">
    <location>
        <begin position="368"/>
        <end position="389"/>
    </location>
</feature>
<dbReference type="GO" id="GO:0005886">
    <property type="term" value="C:plasma membrane"/>
    <property type="evidence" value="ECO:0007669"/>
    <property type="project" value="TreeGrafter"/>
</dbReference>
<dbReference type="GO" id="GO:0051301">
    <property type="term" value="P:cell division"/>
    <property type="evidence" value="ECO:0007669"/>
    <property type="project" value="InterPro"/>
</dbReference>
<dbReference type="GO" id="GO:0015648">
    <property type="term" value="F:lipid-linked peptidoglycan transporter activity"/>
    <property type="evidence" value="ECO:0007669"/>
    <property type="project" value="TreeGrafter"/>
</dbReference>
<evidence type="ECO:0000313" key="10">
    <source>
        <dbReference type="Proteomes" id="UP000671910"/>
    </source>
</evidence>
<keyword evidence="4 6" id="KW-1133">Transmembrane helix</keyword>
<evidence type="ECO:0000256" key="1">
    <source>
        <dbReference type="ARBA" id="ARBA00004141"/>
    </source>
</evidence>
<evidence type="ECO:0000256" key="4">
    <source>
        <dbReference type="ARBA" id="ARBA00022989"/>
    </source>
</evidence>
<feature type="transmembrane region" description="Helical" evidence="6">
    <location>
        <begin position="330"/>
        <end position="348"/>
    </location>
</feature>
<dbReference type="PANTHER" id="PTHR30474:SF1">
    <property type="entry name" value="PEPTIDOGLYCAN GLYCOSYLTRANSFERASE MRDB"/>
    <property type="match status" value="1"/>
</dbReference>
<proteinExistence type="predicted"/>
<feature type="transmembrane region" description="Helical" evidence="6">
    <location>
        <begin position="159"/>
        <end position="192"/>
    </location>
</feature>
<reference evidence="8" key="2">
    <citation type="submission" date="2021-04" db="EMBL/GenBank/DDBJ databases">
        <title>Novel species in family Eggerthellaceae.</title>
        <authorList>
            <person name="Zhang G."/>
        </authorList>
    </citation>
    <scope>NUCLEOTIDE SEQUENCE</scope>
    <source>
        <strain evidence="8">Zg-886</strain>
    </source>
</reference>
<evidence type="ECO:0000313" key="7">
    <source>
        <dbReference type="EMBL" id="NHM14334.1"/>
    </source>
</evidence>
<comment type="subcellular location">
    <subcellularLocation>
        <location evidence="1">Membrane</location>
        <topology evidence="1">Multi-pass membrane protein</topology>
    </subcellularLocation>
</comment>
<evidence type="ECO:0000256" key="3">
    <source>
        <dbReference type="ARBA" id="ARBA00022960"/>
    </source>
</evidence>
<dbReference type="EMBL" id="CP072829">
    <property type="protein sequence ID" value="QTU84816.1"/>
    <property type="molecule type" value="Genomic_DNA"/>
</dbReference>
<evidence type="ECO:0000256" key="6">
    <source>
        <dbReference type="SAM" id="Phobius"/>
    </source>
</evidence>
<feature type="transmembrane region" description="Helical" evidence="6">
    <location>
        <begin position="301"/>
        <end position="323"/>
    </location>
</feature>
<dbReference type="RefSeq" id="WP_166339557.1">
    <property type="nucleotide sequence ID" value="NZ_CP072829.1"/>
</dbReference>
<dbReference type="Proteomes" id="UP000671910">
    <property type="component" value="Chromosome"/>
</dbReference>
<dbReference type="EMBL" id="WPCR01000007">
    <property type="protein sequence ID" value="NHM14334.1"/>
    <property type="molecule type" value="Genomic_DNA"/>
</dbReference>
<feature type="transmembrane region" description="Helical" evidence="6">
    <location>
        <begin position="84"/>
        <end position="104"/>
    </location>
</feature>
<dbReference type="InterPro" id="IPR001182">
    <property type="entry name" value="FtsW/RodA"/>
</dbReference>
<keyword evidence="9" id="KW-1185">Reference proteome</keyword>
<dbReference type="GO" id="GO:0032153">
    <property type="term" value="C:cell division site"/>
    <property type="evidence" value="ECO:0007669"/>
    <property type="project" value="TreeGrafter"/>
</dbReference>
<gene>
    <name evidence="7" type="ORF">GMI68_06080</name>
    <name evidence="8" type="ORF">J7S26_02560</name>
</gene>